<comment type="caution">
    <text evidence="3">The sequence shown here is derived from an EMBL/GenBank/DDBJ whole genome shotgun (WGS) entry which is preliminary data.</text>
</comment>
<comment type="function">
    <text evidence="2">Antitoxin component of a type II toxin-antitoxin (TA) system.</text>
</comment>
<dbReference type="RefSeq" id="WP_090355819.1">
    <property type="nucleotide sequence ID" value="NZ_FNTZ01000001.1"/>
</dbReference>
<evidence type="ECO:0000256" key="2">
    <source>
        <dbReference type="RuleBase" id="RU362080"/>
    </source>
</evidence>
<name>A0ABR9BZC7_9PSED</name>
<dbReference type="InterPro" id="IPR036165">
    <property type="entry name" value="YefM-like_sf"/>
</dbReference>
<sequence>MNVLTFSQARAGLKQTMDDVCRDHEPAVITRQRGEHVVILSLEDYNAMEETLYLLGSAENAKRLRESIAQHKAGGAFTKEISLNVAEQEAAEQD</sequence>
<comment type="similarity">
    <text evidence="1 2">Belongs to the phD/YefM antitoxin family.</text>
</comment>
<dbReference type="InterPro" id="IPR051405">
    <property type="entry name" value="phD/YefM_antitoxin"/>
</dbReference>
<dbReference type="EMBL" id="JACYWZ010000005">
    <property type="protein sequence ID" value="MBD8770455.1"/>
    <property type="molecule type" value="Genomic_DNA"/>
</dbReference>
<evidence type="ECO:0000313" key="3">
    <source>
        <dbReference type="EMBL" id="MBD8770455.1"/>
    </source>
</evidence>
<proteinExistence type="inferred from homology"/>
<dbReference type="NCBIfam" id="TIGR01552">
    <property type="entry name" value="phd_fam"/>
    <property type="match status" value="1"/>
</dbReference>
<evidence type="ECO:0000313" key="4">
    <source>
        <dbReference type="Proteomes" id="UP000620025"/>
    </source>
</evidence>
<gene>
    <name evidence="3" type="ORF">IFT38_12985</name>
</gene>
<organism evidence="3 4">
    <name type="scientific">Pseudomonas coleopterorum</name>
    <dbReference type="NCBI Taxonomy" id="1605838"/>
    <lineage>
        <taxon>Bacteria</taxon>
        <taxon>Pseudomonadati</taxon>
        <taxon>Pseudomonadota</taxon>
        <taxon>Gammaproteobacteria</taxon>
        <taxon>Pseudomonadales</taxon>
        <taxon>Pseudomonadaceae</taxon>
        <taxon>Pseudomonas</taxon>
    </lineage>
</organism>
<dbReference type="Gene3D" id="6.10.250.330">
    <property type="match status" value="1"/>
</dbReference>
<dbReference type="Pfam" id="PF02604">
    <property type="entry name" value="PhdYeFM_antitox"/>
    <property type="match status" value="1"/>
</dbReference>
<keyword evidence="4" id="KW-1185">Reference proteome</keyword>
<protein>
    <recommendedName>
        <fullName evidence="2">Antitoxin</fullName>
    </recommendedName>
</protein>
<dbReference type="Proteomes" id="UP000620025">
    <property type="component" value="Unassembled WGS sequence"/>
</dbReference>
<evidence type="ECO:0000256" key="1">
    <source>
        <dbReference type="ARBA" id="ARBA00009981"/>
    </source>
</evidence>
<dbReference type="SUPFAM" id="SSF143120">
    <property type="entry name" value="YefM-like"/>
    <property type="match status" value="1"/>
</dbReference>
<reference evidence="3 4" key="1">
    <citation type="journal article" date="2020" name="FEMS Microbiol. Ecol.">
        <title>Temporal dynamics of bacterial communities during seed development and maturation.</title>
        <authorList>
            <person name="Chesneau G."/>
            <person name="Torres-Cortes G."/>
            <person name="Briand M."/>
            <person name="Darrasse A."/>
            <person name="Preveaux A."/>
            <person name="Marais C."/>
            <person name="Jacques M.A."/>
            <person name="Shade A."/>
            <person name="Barret M."/>
        </authorList>
    </citation>
    <scope>NUCLEOTIDE SEQUENCE [LARGE SCALE GENOMIC DNA]</scope>
    <source>
        <strain evidence="3 4">CFBP13599</strain>
    </source>
</reference>
<dbReference type="PANTHER" id="PTHR33713:SF6">
    <property type="entry name" value="ANTITOXIN YEFM"/>
    <property type="match status" value="1"/>
</dbReference>
<accession>A0ABR9BZC7</accession>
<dbReference type="InterPro" id="IPR006442">
    <property type="entry name" value="Antitoxin_Phd/YefM"/>
</dbReference>
<dbReference type="Gene3D" id="3.40.1620.10">
    <property type="entry name" value="YefM-like domain"/>
    <property type="match status" value="1"/>
</dbReference>
<dbReference type="PANTHER" id="PTHR33713">
    <property type="entry name" value="ANTITOXIN YAFN-RELATED"/>
    <property type="match status" value="1"/>
</dbReference>